<evidence type="ECO:0000313" key="1">
    <source>
        <dbReference type="EMBL" id="POV99428.1"/>
    </source>
</evidence>
<reference evidence="1" key="1">
    <citation type="submission" date="2017-12" db="EMBL/GenBank/DDBJ databases">
        <title>Gene loss provides genomic basis for host adaptation in cereal stripe rust fungi.</title>
        <authorList>
            <person name="Xia C."/>
        </authorList>
    </citation>
    <scope>NUCLEOTIDE SEQUENCE [LARGE SCALE GENOMIC DNA]</scope>
    <source>
        <strain evidence="1">93-210</strain>
    </source>
</reference>
<accession>A0A2S4UQ47</accession>
<keyword evidence="2" id="KW-1185">Reference proteome</keyword>
<comment type="caution">
    <text evidence="1">The sequence shown here is derived from an EMBL/GenBank/DDBJ whole genome shotgun (WGS) entry which is preliminary data.</text>
</comment>
<dbReference type="Proteomes" id="UP000239156">
    <property type="component" value="Unassembled WGS sequence"/>
</dbReference>
<dbReference type="VEuPathDB" id="FungiDB:PSTT_13799"/>
<dbReference type="AlphaFoldDB" id="A0A2S4UQ47"/>
<sequence length="109" mass="12872">NHHQQHQQPTETVKNCSRILWGIFILSCSIFLWIIEIPMILFDLDSVSLDQDNSTHHCKNSYLHTGWFRFVLIKILDNQYCTFFIPLQITLGFILVIINWGGLKIFRHS</sequence>
<dbReference type="EMBL" id="PKSL01000201">
    <property type="protein sequence ID" value="POV99428.1"/>
    <property type="molecule type" value="Genomic_DNA"/>
</dbReference>
<protein>
    <submittedName>
        <fullName evidence="1">Uncharacterized protein</fullName>
    </submittedName>
</protein>
<proteinExistence type="predicted"/>
<dbReference type="OrthoDB" id="2157498at2759"/>
<gene>
    <name evidence="1" type="ORF">PSTT_13799</name>
</gene>
<dbReference type="Pfam" id="PF15159">
    <property type="entry name" value="PIG-Y"/>
    <property type="match status" value="1"/>
</dbReference>
<dbReference type="VEuPathDB" id="FungiDB:PSHT_06679"/>
<dbReference type="InterPro" id="IPR029164">
    <property type="entry name" value="PIG-Y"/>
</dbReference>
<organism evidence="1 2">
    <name type="scientific">Puccinia striiformis</name>
    <dbReference type="NCBI Taxonomy" id="27350"/>
    <lineage>
        <taxon>Eukaryota</taxon>
        <taxon>Fungi</taxon>
        <taxon>Dikarya</taxon>
        <taxon>Basidiomycota</taxon>
        <taxon>Pucciniomycotina</taxon>
        <taxon>Pucciniomycetes</taxon>
        <taxon>Pucciniales</taxon>
        <taxon>Pucciniaceae</taxon>
        <taxon>Puccinia</taxon>
    </lineage>
</organism>
<evidence type="ECO:0000313" key="2">
    <source>
        <dbReference type="Proteomes" id="UP000239156"/>
    </source>
</evidence>
<name>A0A2S4UQ47_9BASI</name>
<feature type="non-terminal residue" evidence="1">
    <location>
        <position position="1"/>
    </location>
</feature>